<dbReference type="PROSITE" id="PS50178">
    <property type="entry name" value="ZF_FYVE"/>
    <property type="match status" value="1"/>
</dbReference>
<protein>
    <recommendedName>
        <fullName evidence="10">Pleckstrin homology domain-containing family F member 2</fullName>
    </recommendedName>
</protein>
<evidence type="ECO:0000313" key="9">
    <source>
        <dbReference type="Proteomes" id="UP001209878"/>
    </source>
</evidence>
<dbReference type="PROSITE" id="PS50003">
    <property type="entry name" value="PH_DOMAIN"/>
    <property type="match status" value="1"/>
</dbReference>
<dbReference type="Gene3D" id="2.30.29.30">
    <property type="entry name" value="Pleckstrin-homology domain (PH domain)/Phosphotyrosine-binding domain (PTB)"/>
    <property type="match status" value="1"/>
</dbReference>
<keyword evidence="9" id="KW-1185">Reference proteome</keyword>
<dbReference type="EMBL" id="JAODUO010000374">
    <property type="protein sequence ID" value="KAK2181933.1"/>
    <property type="molecule type" value="Genomic_DNA"/>
</dbReference>
<feature type="region of interest" description="Disordered" evidence="5">
    <location>
        <begin position="214"/>
        <end position="267"/>
    </location>
</feature>
<dbReference type="GO" id="GO:0008333">
    <property type="term" value="P:endosome to lysosome transport"/>
    <property type="evidence" value="ECO:0007669"/>
    <property type="project" value="TreeGrafter"/>
</dbReference>
<evidence type="ECO:0000313" key="8">
    <source>
        <dbReference type="EMBL" id="KAK2181933.1"/>
    </source>
</evidence>
<dbReference type="SUPFAM" id="SSF57903">
    <property type="entry name" value="FYVE/PHD zinc finger"/>
    <property type="match status" value="1"/>
</dbReference>
<dbReference type="SUPFAM" id="SSF50729">
    <property type="entry name" value="PH domain-like"/>
    <property type="match status" value="1"/>
</dbReference>
<dbReference type="SMART" id="SM00233">
    <property type="entry name" value="PH"/>
    <property type="match status" value="1"/>
</dbReference>
<dbReference type="FunFam" id="2.30.29.30:FF:000167">
    <property type="entry name" value="Pleckstrin homology domain-containing family F member 2"/>
    <property type="match status" value="1"/>
</dbReference>
<dbReference type="GO" id="GO:0008270">
    <property type="term" value="F:zinc ion binding"/>
    <property type="evidence" value="ECO:0007669"/>
    <property type="project" value="UniProtKB-KW"/>
</dbReference>
<dbReference type="CDD" id="cd01218">
    <property type="entry name" value="PH_Phafin2-like"/>
    <property type="match status" value="1"/>
</dbReference>
<dbReference type="GO" id="GO:0005769">
    <property type="term" value="C:early endosome"/>
    <property type="evidence" value="ECO:0007669"/>
    <property type="project" value="TreeGrafter"/>
</dbReference>
<dbReference type="InterPro" id="IPR011993">
    <property type="entry name" value="PH-like_dom_sf"/>
</dbReference>
<feature type="compositionally biased region" description="Low complexity" evidence="5">
    <location>
        <begin position="222"/>
        <end position="240"/>
    </location>
</feature>
<dbReference type="Proteomes" id="UP001209878">
    <property type="component" value="Unassembled WGS sequence"/>
</dbReference>
<proteinExistence type="predicted"/>
<dbReference type="PANTHER" id="PTHR46280">
    <property type="entry name" value="PLECKSTRIN HOMOLOGY DOMAIN-CONTAINING FAMILY F MEMBER 2-RELATED"/>
    <property type="match status" value="1"/>
</dbReference>
<dbReference type="InterPro" id="IPR001849">
    <property type="entry name" value="PH_domain"/>
</dbReference>
<evidence type="ECO:0000259" key="7">
    <source>
        <dbReference type="PROSITE" id="PS50178"/>
    </source>
</evidence>
<feature type="domain" description="PH" evidence="6">
    <location>
        <begin position="35"/>
        <end position="131"/>
    </location>
</feature>
<evidence type="ECO:0008006" key="10">
    <source>
        <dbReference type="Google" id="ProtNLM"/>
    </source>
</evidence>
<dbReference type="InterPro" id="IPR037871">
    <property type="entry name" value="PH_Phafin"/>
</dbReference>
<evidence type="ECO:0000256" key="4">
    <source>
        <dbReference type="PROSITE-ProRule" id="PRU00091"/>
    </source>
</evidence>
<dbReference type="Pfam" id="PF00169">
    <property type="entry name" value="PH"/>
    <property type="match status" value="1"/>
</dbReference>
<comment type="caution">
    <text evidence="8">The sequence shown here is derived from an EMBL/GenBank/DDBJ whole genome shotgun (WGS) entry which is preliminary data.</text>
</comment>
<dbReference type="InterPro" id="IPR000306">
    <property type="entry name" value="Znf_FYVE"/>
</dbReference>
<gene>
    <name evidence="8" type="ORF">NP493_376g03016</name>
</gene>
<dbReference type="PANTHER" id="PTHR46280:SF3">
    <property type="entry name" value="PLECKSTRIN HOMOLOGY DOMAIN-CONTAINING FAMILY F MEMBER 1 HOMOLOG"/>
    <property type="match status" value="1"/>
</dbReference>
<dbReference type="InterPro" id="IPR051765">
    <property type="entry name" value="PH_domain-containing_F"/>
</dbReference>
<dbReference type="AlphaFoldDB" id="A0AAD9L3S4"/>
<organism evidence="8 9">
    <name type="scientific">Ridgeia piscesae</name>
    <name type="common">Tubeworm</name>
    <dbReference type="NCBI Taxonomy" id="27915"/>
    <lineage>
        <taxon>Eukaryota</taxon>
        <taxon>Metazoa</taxon>
        <taxon>Spiralia</taxon>
        <taxon>Lophotrochozoa</taxon>
        <taxon>Annelida</taxon>
        <taxon>Polychaeta</taxon>
        <taxon>Sedentaria</taxon>
        <taxon>Canalipalpata</taxon>
        <taxon>Sabellida</taxon>
        <taxon>Siboglinidae</taxon>
        <taxon>Ridgeia</taxon>
    </lineage>
</organism>
<dbReference type="InterPro" id="IPR017455">
    <property type="entry name" value="Znf_FYVE-rel"/>
</dbReference>
<evidence type="ECO:0000259" key="6">
    <source>
        <dbReference type="PROSITE" id="PS50003"/>
    </source>
</evidence>
<evidence type="ECO:0000256" key="1">
    <source>
        <dbReference type="ARBA" id="ARBA00022723"/>
    </source>
</evidence>
<dbReference type="SMART" id="SM00064">
    <property type="entry name" value="FYVE"/>
    <property type="match status" value="1"/>
</dbReference>
<keyword evidence="2 4" id="KW-0863">Zinc-finger</keyword>
<keyword evidence="3" id="KW-0862">Zinc</keyword>
<keyword evidence="1" id="KW-0479">Metal-binding</keyword>
<evidence type="ECO:0000256" key="5">
    <source>
        <dbReference type="SAM" id="MobiDB-lite"/>
    </source>
</evidence>
<dbReference type="GO" id="GO:0035091">
    <property type="term" value="F:phosphatidylinositol binding"/>
    <property type="evidence" value="ECO:0007669"/>
    <property type="project" value="TreeGrafter"/>
</dbReference>
<accession>A0AAD9L3S4</accession>
<sequence>MVDRLVHSEINSRRIMQVEQCFGSSGQPLAMPDRVLVGEGILTKMCRKKPKPRQFFLFNDILVYGNIVINKKKYNKQHIIPLETVKLQSIQDDGYFRNGWQIISPSKSFSVYAASSTEKSEWMAHINRCVQDLLTKQGKQQSDVEDSPVWVPDSDARVCMNCHKSEFSVLNRKHHCRKCGAVVCGPCSSQRWLLAEQASKPLRVCLNCYEKLKQGSGGGGEVVAEGKGTANNGNLDSSGDSSDDENEADGLATSDQPTFYGGSATKN</sequence>
<dbReference type="InterPro" id="IPR013083">
    <property type="entry name" value="Znf_RING/FYVE/PHD"/>
</dbReference>
<feature type="domain" description="FYVE-type" evidence="7">
    <location>
        <begin position="153"/>
        <end position="213"/>
    </location>
</feature>
<dbReference type="CDD" id="cd15717">
    <property type="entry name" value="FYVE_PKHF"/>
    <property type="match status" value="1"/>
</dbReference>
<dbReference type="GO" id="GO:0007032">
    <property type="term" value="P:endosome organization"/>
    <property type="evidence" value="ECO:0007669"/>
    <property type="project" value="TreeGrafter"/>
</dbReference>
<dbReference type="Gene3D" id="3.30.40.10">
    <property type="entry name" value="Zinc/RING finger domain, C3HC4 (zinc finger)"/>
    <property type="match status" value="1"/>
</dbReference>
<reference evidence="8" key="1">
    <citation type="journal article" date="2023" name="Mol. Biol. Evol.">
        <title>Third-Generation Sequencing Reveals the Adaptive Role of the Epigenome in Three Deep-Sea Polychaetes.</title>
        <authorList>
            <person name="Perez M."/>
            <person name="Aroh O."/>
            <person name="Sun Y."/>
            <person name="Lan Y."/>
            <person name="Juniper S.K."/>
            <person name="Young C.R."/>
            <person name="Angers B."/>
            <person name="Qian P.Y."/>
        </authorList>
    </citation>
    <scope>NUCLEOTIDE SEQUENCE</scope>
    <source>
        <strain evidence="8">R07B-5</strain>
    </source>
</reference>
<evidence type="ECO:0000256" key="2">
    <source>
        <dbReference type="ARBA" id="ARBA00022771"/>
    </source>
</evidence>
<dbReference type="InterPro" id="IPR011011">
    <property type="entry name" value="Znf_FYVE_PHD"/>
</dbReference>
<name>A0AAD9L3S4_RIDPI</name>
<evidence type="ECO:0000256" key="3">
    <source>
        <dbReference type="ARBA" id="ARBA00022833"/>
    </source>
</evidence>
<dbReference type="Pfam" id="PF01363">
    <property type="entry name" value="FYVE"/>
    <property type="match status" value="1"/>
</dbReference>